<keyword evidence="2 3" id="KW-0238">DNA-binding</keyword>
<dbReference type="GO" id="GO:0030154">
    <property type="term" value="P:cell differentiation"/>
    <property type="evidence" value="ECO:0007669"/>
    <property type="project" value="TreeGrafter"/>
</dbReference>
<accession>A0A7M5WRZ4</accession>
<proteinExistence type="inferred from homology"/>
<comment type="similarity">
    <text evidence="1 3">Belongs to the ETS family.</text>
</comment>
<dbReference type="InterPro" id="IPR036390">
    <property type="entry name" value="WH_DNA-bd_sf"/>
</dbReference>
<dbReference type="PANTHER" id="PTHR11849">
    <property type="entry name" value="ETS"/>
    <property type="match status" value="1"/>
</dbReference>
<dbReference type="SUPFAM" id="SSF46785">
    <property type="entry name" value="Winged helix' DNA-binding domain"/>
    <property type="match status" value="1"/>
</dbReference>
<evidence type="ECO:0000259" key="5">
    <source>
        <dbReference type="PROSITE" id="PS50061"/>
    </source>
</evidence>
<dbReference type="InterPro" id="IPR000418">
    <property type="entry name" value="Ets_dom"/>
</dbReference>
<dbReference type="GO" id="GO:0043565">
    <property type="term" value="F:sequence-specific DNA binding"/>
    <property type="evidence" value="ECO:0007669"/>
    <property type="project" value="InterPro"/>
</dbReference>
<dbReference type="Gene3D" id="1.10.10.10">
    <property type="entry name" value="Winged helix-like DNA-binding domain superfamily/Winged helix DNA-binding domain"/>
    <property type="match status" value="1"/>
</dbReference>
<evidence type="ECO:0000256" key="3">
    <source>
        <dbReference type="RuleBase" id="RU004019"/>
    </source>
</evidence>
<dbReference type="InterPro" id="IPR036388">
    <property type="entry name" value="WH-like_DNA-bd_sf"/>
</dbReference>
<dbReference type="InterPro" id="IPR046328">
    <property type="entry name" value="ETS_fam"/>
</dbReference>
<dbReference type="Proteomes" id="UP000594262">
    <property type="component" value="Unplaced"/>
</dbReference>
<feature type="domain" description="ETS" evidence="5">
    <location>
        <begin position="43"/>
        <end position="124"/>
    </location>
</feature>
<feature type="region of interest" description="Disordered" evidence="4">
    <location>
        <begin position="295"/>
        <end position="320"/>
    </location>
</feature>
<dbReference type="PRINTS" id="PR00454">
    <property type="entry name" value="ETSDOMAIN"/>
</dbReference>
<evidence type="ECO:0000256" key="2">
    <source>
        <dbReference type="ARBA" id="ARBA00023125"/>
    </source>
</evidence>
<name>A0A7M5WRZ4_9CNID</name>
<dbReference type="GO" id="GO:0000981">
    <property type="term" value="F:DNA-binding transcription factor activity, RNA polymerase II-specific"/>
    <property type="evidence" value="ECO:0007669"/>
    <property type="project" value="TreeGrafter"/>
</dbReference>
<keyword evidence="7" id="KW-1185">Reference proteome</keyword>
<feature type="region of interest" description="Disordered" evidence="4">
    <location>
        <begin position="161"/>
        <end position="204"/>
    </location>
</feature>
<feature type="compositionally biased region" description="Polar residues" evidence="4">
    <location>
        <begin position="295"/>
        <end position="310"/>
    </location>
</feature>
<evidence type="ECO:0000256" key="1">
    <source>
        <dbReference type="ARBA" id="ARBA00005562"/>
    </source>
</evidence>
<dbReference type="GeneID" id="136804746"/>
<dbReference type="Pfam" id="PF00178">
    <property type="entry name" value="Ets"/>
    <property type="match status" value="1"/>
</dbReference>
<dbReference type="PROSITE" id="PS50061">
    <property type="entry name" value="ETS_DOMAIN_3"/>
    <property type="match status" value="1"/>
</dbReference>
<sequence length="460" mass="53909">MQNLALPDLRRQILEDVLGDSVEEYENFNKEEAESKRQHRQRIPLWQFLLHLLNRDTNERYIQWSKEYELEFRIKDTVGVAELWGSVKNKTDMTYEKLGRAMRYYYGKSIIEKVTGRRYSYRFILSRRTKKYLSQFINVTQMTIQPASESDHEINEDNAMSPRMADENNNKRRKTVSVSSPPPRERTQKDYRTEYSRSPSSQLSCPTAITKTKIFRPDESLSRYFATADPSIPQEKVTKEEKISTPLKIRDTRNSIIYHDSTQRRSAFFVPEKSVSITRENAPSLIQALQTMPLSPVSSETQVTRSPTYQENRKRSYPYPTKSSIREKNAIAYCCCGSHNCKIKYVDYASEESECESSYSRESISPIAVMEKPKKTTASMMNSRTNYIDSYGLHDFHEESIRKELRELKDYREREKNEIMIMKQSLGGSKLDPFMGYKDAGPLMDDFLLSDMAQFDQRHF</sequence>
<dbReference type="RefSeq" id="XP_066917451.1">
    <property type="nucleotide sequence ID" value="XM_067061350.1"/>
</dbReference>
<keyword evidence="3" id="KW-0539">Nucleus</keyword>
<protein>
    <recommendedName>
        <fullName evidence="5">ETS domain-containing protein</fullName>
    </recommendedName>
</protein>
<comment type="subcellular location">
    <subcellularLocation>
        <location evidence="3">Nucleus</location>
    </subcellularLocation>
</comment>
<dbReference type="OrthoDB" id="8196042at2759"/>
<feature type="compositionally biased region" description="Basic and acidic residues" evidence="4">
    <location>
        <begin position="183"/>
        <end position="195"/>
    </location>
</feature>
<dbReference type="AlphaFoldDB" id="A0A7M5WRZ4"/>
<dbReference type="PROSITE" id="PS00345">
    <property type="entry name" value="ETS_DOMAIN_1"/>
    <property type="match status" value="1"/>
</dbReference>
<dbReference type="GO" id="GO:0005634">
    <property type="term" value="C:nucleus"/>
    <property type="evidence" value="ECO:0007669"/>
    <property type="project" value="UniProtKB-SubCell"/>
</dbReference>
<dbReference type="SMART" id="SM00413">
    <property type="entry name" value="ETS"/>
    <property type="match status" value="1"/>
</dbReference>
<reference evidence="6" key="1">
    <citation type="submission" date="2021-01" db="UniProtKB">
        <authorList>
            <consortium name="EnsemblMetazoa"/>
        </authorList>
    </citation>
    <scope>IDENTIFICATION</scope>
</reference>
<evidence type="ECO:0000256" key="4">
    <source>
        <dbReference type="SAM" id="MobiDB-lite"/>
    </source>
</evidence>
<dbReference type="EnsemblMetazoa" id="CLYHEMT008101.1">
    <property type="protein sequence ID" value="CLYHEMP008101.1"/>
    <property type="gene ID" value="CLYHEMG008101"/>
</dbReference>
<organism evidence="6 7">
    <name type="scientific">Clytia hemisphaerica</name>
    <dbReference type="NCBI Taxonomy" id="252671"/>
    <lineage>
        <taxon>Eukaryota</taxon>
        <taxon>Metazoa</taxon>
        <taxon>Cnidaria</taxon>
        <taxon>Hydrozoa</taxon>
        <taxon>Hydroidolina</taxon>
        <taxon>Leptothecata</taxon>
        <taxon>Obeliida</taxon>
        <taxon>Clytiidae</taxon>
        <taxon>Clytia</taxon>
    </lineage>
</organism>
<evidence type="ECO:0000313" key="7">
    <source>
        <dbReference type="Proteomes" id="UP000594262"/>
    </source>
</evidence>
<evidence type="ECO:0000313" key="6">
    <source>
        <dbReference type="EnsemblMetazoa" id="CLYHEMP008101.1"/>
    </source>
</evidence>